<dbReference type="AlphaFoldDB" id="A0A164JBT4"/>
<dbReference type="EMBL" id="LRGB01005049">
    <property type="protein sequence ID" value="KZS02192.1"/>
    <property type="molecule type" value="Genomic_DNA"/>
</dbReference>
<organism evidence="1 2">
    <name type="scientific">Daphnia magna</name>
    <dbReference type="NCBI Taxonomy" id="35525"/>
    <lineage>
        <taxon>Eukaryota</taxon>
        <taxon>Metazoa</taxon>
        <taxon>Ecdysozoa</taxon>
        <taxon>Arthropoda</taxon>
        <taxon>Crustacea</taxon>
        <taxon>Branchiopoda</taxon>
        <taxon>Diplostraca</taxon>
        <taxon>Cladocera</taxon>
        <taxon>Anomopoda</taxon>
        <taxon>Daphniidae</taxon>
        <taxon>Daphnia</taxon>
    </lineage>
</organism>
<accession>A0A164JBT4</accession>
<comment type="caution">
    <text evidence="1">The sequence shown here is derived from an EMBL/GenBank/DDBJ whole genome shotgun (WGS) entry which is preliminary data.</text>
</comment>
<dbReference type="Proteomes" id="UP000076858">
    <property type="component" value="Unassembled WGS sequence"/>
</dbReference>
<name>A0A164JBT4_9CRUS</name>
<gene>
    <name evidence="1" type="ORF">APZ42_000865</name>
</gene>
<protein>
    <submittedName>
        <fullName evidence="1">Uncharacterized protein</fullName>
    </submittedName>
</protein>
<proteinExistence type="predicted"/>
<sequence length="302" mass="34245">MEVTPFLEGPARDLAEIKARVVRLRQEFRELERARKGDGTRRKRGLFDGSGQLLNWLFGTATTKDLESVHSRLESFDKKGLEVVHLLQDQATLLNMTMGQLAEHESEISALMAAAGQMRREQAQLRKAFNDSWTHLARELLFLQKIYNVFPMLVATAKRSRYPILNVTSVIDEKAAEMLSKPMAPVVEQSQPVTKSPIIEEAPAAIRTPTCLDLAGTSLHLRAVERLRRQWEEEGNAKSYPFEWLIGCLFPLPLLVYLWIEYRRLSSHVDTLLLANFVEVRESGKEDQGQPGPNASRVNIVV</sequence>
<evidence type="ECO:0000313" key="1">
    <source>
        <dbReference type="EMBL" id="KZS02192.1"/>
    </source>
</evidence>
<reference evidence="1 2" key="1">
    <citation type="submission" date="2016-03" db="EMBL/GenBank/DDBJ databases">
        <title>EvidentialGene: Evidence-directed Construction of Genes on Genomes.</title>
        <authorList>
            <person name="Gilbert D.G."/>
            <person name="Choi J.-H."/>
            <person name="Mockaitis K."/>
            <person name="Colbourne J."/>
            <person name="Pfrender M."/>
        </authorList>
    </citation>
    <scope>NUCLEOTIDE SEQUENCE [LARGE SCALE GENOMIC DNA]</scope>
    <source>
        <strain evidence="1 2">Xinb3</strain>
        <tissue evidence="1">Complete organism</tissue>
    </source>
</reference>
<keyword evidence="2" id="KW-1185">Reference proteome</keyword>
<evidence type="ECO:0000313" key="2">
    <source>
        <dbReference type="Proteomes" id="UP000076858"/>
    </source>
</evidence>